<evidence type="ECO:0008006" key="3">
    <source>
        <dbReference type="Google" id="ProtNLM"/>
    </source>
</evidence>
<protein>
    <recommendedName>
        <fullName evidence="3">EAL domain-containing protein</fullName>
    </recommendedName>
</protein>
<sequence>MAIRLQLQFKSVQIVGFALNFVAVKRAIQDGYIDTASCMGQAEFIDDKRITALLEMAQLL</sequence>
<dbReference type="Proteomes" id="UP001083770">
    <property type="component" value="Unassembled WGS sequence"/>
</dbReference>
<evidence type="ECO:0000313" key="2">
    <source>
        <dbReference type="Proteomes" id="UP001083770"/>
    </source>
</evidence>
<evidence type="ECO:0000313" key="1">
    <source>
        <dbReference type="EMBL" id="MCZ4299169.1"/>
    </source>
</evidence>
<gene>
    <name evidence="1" type="ORF">O4G74_13975</name>
</gene>
<accession>A0ABT4LXQ9</accession>
<proteinExistence type="predicted"/>
<reference evidence="1" key="1">
    <citation type="submission" date="2022-12" db="EMBL/GenBank/DDBJ databases">
        <title>Bacterial isolates from different developmental stages of Nematostella vectensis.</title>
        <authorList>
            <person name="Fraune S."/>
        </authorList>
    </citation>
    <scope>NUCLEOTIDE SEQUENCE</scope>
    <source>
        <strain evidence="1">G21632-S1</strain>
    </source>
</reference>
<keyword evidence="2" id="KW-1185">Reference proteome</keyword>
<name>A0ABT4LXQ9_9PROT</name>
<dbReference type="EMBL" id="JAPWGW010000004">
    <property type="protein sequence ID" value="MCZ4299169.1"/>
    <property type="molecule type" value="Genomic_DNA"/>
</dbReference>
<comment type="caution">
    <text evidence="1">The sequence shown here is derived from an EMBL/GenBank/DDBJ whole genome shotgun (WGS) entry which is preliminary data.</text>
</comment>
<organism evidence="1 2">
    <name type="scientific">Henriciella marina</name>
    <dbReference type="NCBI Taxonomy" id="453851"/>
    <lineage>
        <taxon>Bacteria</taxon>
        <taxon>Pseudomonadati</taxon>
        <taxon>Pseudomonadota</taxon>
        <taxon>Alphaproteobacteria</taxon>
        <taxon>Hyphomonadales</taxon>
        <taxon>Hyphomonadaceae</taxon>
        <taxon>Henriciella</taxon>
    </lineage>
</organism>